<comment type="caution">
    <text evidence="13">The sequence shown here is derived from an EMBL/GenBank/DDBJ whole genome shotgun (WGS) entry which is preliminary data.</text>
</comment>
<keyword evidence="6 11" id="KW-0812">Transmembrane</keyword>
<dbReference type="InterPro" id="IPR051076">
    <property type="entry name" value="Golgi_membrane_TVP38/TMEM64"/>
</dbReference>
<evidence type="ECO:0000256" key="8">
    <source>
        <dbReference type="ARBA" id="ARBA00023034"/>
    </source>
</evidence>
<comment type="similarity">
    <text evidence="3">Belongs to the TVP38/TMEM64 family.</text>
</comment>
<evidence type="ECO:0000313" key="13">
    <source>
        <dbReference type="EMBL" id="POY75589.1"/>
    </source>
</evidence>
<evidence type="ECO:0000313" key="14">
    <source>
        <dbReference type="Proteomes" id="UP000237144"/>
    </source>
</evidence>
<dbReference type="STRING" id="741276.A0A2S5BFP7"/>
<protein>
    <recommendedName>
        <fullName evidence="4">Golgi apparatus membrane protein TVP38</fullName>
    </recommendedName>
    <alternativeName>
        <fullName evidence="5">Golgi apparatus membrane protein tvp38</fullName>
    </alternativeName>
</protein>
<sequence>MGAANWIRREWADAKDAGREIWQFVRTHDWRKTARSSLKRKYWVWWLVSIILIIAVVLLAIFRDKIVDQFEPHKETIVKFPASWVIPIVVLIILSFPPLGGHEIVLLVVGLIWGVWVGFAIACAGTFLGEVACYYVFRYFLTDHAAKIERKNIFYACVARMMRHGSLWIIIVVRFSAVPGHVVTAIQSTVGMSIWIYSIAIIVSLPKQLAVVWLGYEFGVNKQTADPAKVHQQKVISLSVFFGTAAATVLALYIVYMRARKLYPEIMREMAEAETGSKLSLTASGAPIGTVEDLEYGSGGGTTALGRRRSLAEAAWVGPWRPDLEVGDSSSDNMVGGGFTPAHLSDPWDSTSPAMKRDWATEDRIEDTSRPGPMGDDERARLRQSASDDAGSPPYQHLPLRSASEMSAAQRAAADSVAAAAASAPLQPGRQLYGAPVYPGGR</sequence>
<keyword evidence="14" id="KW-1185">Reference proteome</keyword>
<feature type="transmembrane region" description="Helical" evidence="11">
    <location>
        <begin position="236"/>
        <end position="256"/>
    </location>
</feature>
<evidence type="ECO:0000256" key="3">
    <source>
        <dbReference type="ARBA" id="ARBA00008640"/>
    </source>
</evidence>
<evidence type="ECO:0000256" key="11">
    <source>
        <dbReference type="SAM" id="Phobius"/>
    </source>
</evidence>
<feature type="transmembrane region" description="Helical" evidence="11">
    <location>
        <begin position="42"/>
        <end position="62"/>
    </location>
</feature>
<evidence type="ECO:0000256" key="1">
    <source>
        <dbReference type="ARBA" id="ARBA00002978"/>
    </source>
</evidence>
<feature type="transmembrane region" description="Helical" evidence="11">
    <location>
        <begin position="104"/>
        <end position="137"/>
    </location>
</feature>
<proteinExistence type="inferred from homology"/>
<evidence type="ECO:0000256" key="2">
    <source>
        <dbReference type="ARBA" id="ARBA00004653"/>
    </source>
</evidence>
<feature type="transmembrane region" description="Helical" evidence="11">
    <location>
        <begin position="194"/>
        <end position="216"/>
    </location>
</feature>
<feature type="transmembrane region" description="Helical" evidence="11">
    <location>
        <begin position="82"/>
        <end position="99"/>
    </location>
</feature>
<evidence type="ECO:0000256" key="9">
    <source>
        <dbReference type="ARBA" id="ARBA00023136"/>
    </source>
</evidence>
<reference evidence="13 14" key="1">
    <citation type="journal article" date="2018" name="Front. Microbiol.">
        <title>Prospects for Fungal Bioremediation of Acidic Radioactive Waste Sites: Characterization and Genome Sequence of Rhodotorula taiwanensis MD1149.</title>
        <authorList>
            <person name="Tkavc R."/>
            <person name="Matrosova V.Y."/>
            <person name="Grichenko O.E."/>
            <person name="Gostincar C."/>
            <person name="Volpe R.P."/>
            <person name="Klimenkova P."/>
            <person name="Gaidamakova E.K."/>
            <person name="Zhou C.E."/>
            <person name="Stewart B.J."/>
            <person name="Lyman M.G."/>
            <person name="Malfatti S.A."/>
            <person name="Rubinfeld B."/>
            <person name="Courtot M."/>
            <person name="Singh J."/>
            <person name="Dalgard C.L."/>
            <person name="Hamilton T."/>
            <person name="Frey K.G."/>
            <person name="Gunde-Cimerman N."/>
            <person name="Dugan L."/>
            <person name="Daly M.J."/>
        </authorList>
    </citation>
    <scope>NUCLEOTIDE SEQUENCE [LARGE SCALE GENOMIC DNA]</scope>
    <source>
        <strain evidence="13 14">MD1149</strain>
    </source>
</reference>
<accession>A0A2S5BFP7</accession>
<gene>
    <name evidence="13" type="ORF">BMF94_1211</name>
</gene>
<feature type="region of interest" description="Disordered" evidence="10">
    <location>
        <begin position="326"/>
        <end position="442"/>
    </location>
</feature>
<keyword evidence="9 11" id="KW-0472">Membrane</keyword>
<keyword evidence="8" id="KW-0333">Golgi apparatus</keyword>
<dbReference type="EMBL" id="PJQD01000013">
    <property type="protein sequence ID" value="POY75589.1"/>
    <property type="molecule type" value="Genomic_DNA"/>
</dbReference>
<comment type="subcellular location">
    <subcellularLocation>
        <location evidence="2">Golgi apparatus membrane</location>
        <topology evidence="2">Multi-pass membrane protein</topology>
    </subcellularLocation>
</comment>
<dbReference type="OrthoDB" id="166803at2759"/>
<dbReference type="AlphaFoldDB" id="A0A2S5BFP7"/>
<feature type="compositionally biased region" description="Basic and acidic residues" evidence="10">
    <location>
        <begin position="355"/>
        <end position="369"/>
    </location>
</feature>
<evidence type="ECO:0000259" key="12">
    <source>
        <dbReference type="Pfam" id="PF09335"/>
    </source>
</evidence>
<dbReference type="PANTHER" id="PTHR47549">
    <property type="entry name" value="GOLGI APPARATUS MEMBRANE PROTEIN TVP38-RELATED"/>
    <property type="match status" value="1"/>
</dbReference>
<dbReference type="Proteomes" id="UP000237144">
    <property type="component" value="Unassembled WGS sequence"/>
</dbReference>
<evidence type="ECO:0000256" key="7">
    <source>
        <dbReference type="ARBA" id="ARBA00022989"/>
    </source>
</evidence>
<evidence type="ECO:0000256" key="6">
    <source>
        <dbReference type="ARBA" id="ARBA00022692"/>
    </source>
</evidence>
<evidence type="ECO:0000256" key="10">
    <source>
        <dbReference type="SAM" id="MobiDB-lite"/>
    </source>
</evidence>
<feature type="compositionally biased region" description="Low complexity" evidence="10">
    <location>
        <begin position="402"/>
        <end position="424"/>
    </location>
</feature>
<keyword evidence="7 11" id="KW-1133">Transmembrane helix</keyword>
<dbReference type="PANTHER" id="PTHR47549:SF2">
    <property type="entry name" value="GOLGI APPARATUS MEMBRANE PROTEIN TVP38"/>
    <property type="match status" value="1"/>
</dbReference>
<dbReference type="Pfam" id="PF09335">
    <property type="entry name" value="VTT_dom"/>
    <property type="match status" value="1"/>
</dbReference>
<comment type="function">
    <text evidence="1">Golgi membrane protein involved in vesicular trafficking and spindle migration.</text>
</comment>
<evidence type="ECO:0000256" key="4">
    <source>
        <dbReference type="ARBA" id="ARBA00013533"/>
    </source>
</evidence>
<feature type="domain" description="VTT" evidence="12">
    <location>
        <begin position="102"/>
        <end position="216"/>
    </location>
</feature>
<dbReference type="GO" id="GO:0000139">
    <property type="term" value="C:Golgi membrane"/>
    <property type="evidence" value="ECO:0007669"/>
    <property type="project" value="UniProtKB-SubCell"/>
</dbReference>
<organism evidence="13 14">
    <name type="scientific">Rhodotorula taiwanensis</name>
    <dbReference type="NCBI Taxonomy" id="741276"/>
    <lineage>
        <taxon>Eukaryota</taxon>
        <taxon>Fungi</taxon>
        <taxon>Dikarya</taxon>
        <taxon>Basidiomycota</taxon>
        <taxon>Pucciniomycotina</taxon>
        <taxon>Microbotryomycetes</taxon>
        <taxon>Sporidiobolales</taxon>
        <taxon>Sporidiobolaceae</taxon>
        <taxon>Rhodotorula</taxon>
    </lineage>
</organism>
<dbReference type="InterPro" id="IPR032816">
    <property type="entry name" value="VTT_dom"/>
</dbReference>
<evidence type="ECO:0000256" key="5">
    <source>
        <dbReference type="ARBA" id="ARBA00020673"/>
    </source>
</evidence>
<name>A0A2S5BFP7_9BASI</name>